<name>A0AAN6YIF2_9PEZI</name>
<feature type="coiled-coil region" evidence="2">
    <location>
        <begin position="255"/>
        <end position="304"/>
    </location>
</feature>
<evidence type="ECO:0000313" key="5">
    <source>
        <dbReference type="EMBL" id="KAK4219135.1"/>
    </source>
</evidence>
<evidence type="ECO:0000256" key="2">
    <source>
        <dbReference type="SAM" id="Coils"/>
    </source>
</evidence>
<comment type="caution">
    <text evidence="5">The sequence shown here is derived from an EMBL/GenBank/DDBJ whole genome shotgun (WGS) entry which is preliminary data.</text>
</comment>
<dbReference type="InterPro" id="IPR040446">
    <property type="entry name" value="RRP7"/>
</dbReference>
<dbReference type="InterPro" id="IPR024326">
    <property type="entry name" value="RRP7_C"/>
</dbReference>
<dbReference type="GO" id="GO:0006364">
    <property type="term" value="P:rRNA processing"/>
    <property type="evidence" value="ECO:0007669"/>
    <property type="project" value="TreeGrafter"/>
</dbReference>
<keyword evidence="6" id="KW-1185">Reference proteome</keyword>
<dbReference type="PANTHER" id="PTHR13191">
    <property type="entry name" value="RIBOSOMAL RNA PROCESSING PROTEIN 7-RELATED"/>
    <property type="match status" value="1"/>
</dbReference>
<dbReference type="Proteomes" id="UP001301769">
    <property type="component" value="Unassembled WGS sequence"/>
</dbReference>
<dbReference type="EMBL" id="MU858049">
    <property type="protein sequence ID" value="KAK4219135.1"/>
    <property type="molecule type" value="Genomic_DNA"/>
</dbReference>
<proteinExistence type="inferred from homology"/>
<dbReference type="AlphaFoldDB" id="A0AAN6YIF2"/>
<dbReference type="CDD" id="cd12293">
    <property type="entry name" value="dRRM_Rrp7p"/>
    <property type="match status" value="1"/>
</dbReference>
<dbReference type="Pfam" id="PF12923">
    <property type="entry name" value="RRP7"/>
    <property type="match status" value="1"/>
</dbReference>
<dbReference type="GO" id="GO:0034456">
    <property type="term" value="C:UTP-C complex"/>
    <property type="evidence" value="ECO:0007669"/>
    <property type="project" value="TreeGrafter"/>
</dbReference>
<dbReference type="GO" id="GO:0000028">
    <property type="term" value="P:ribosomal small subunit assembly"/>
    <property type="evidence" value="ECO:0007669"/>
    <property type="project" value="TreeGrafter"/>
</dbReference>
<accession>A0AAN6YIF2</accession>
<dbReference type="PANTHER" id="PTHR13191:SF0">
    <property type="entry name" value="RIBOSOMAL RNA-PROCESSING PROTEIN 7 HOMOLOG A-RELATED"/>
    <property type="match status" value="1"/>
</dbReference>
<dbReference type="CDD" id="cd12950">
    <property type="entry name" value="RRP7_Rrp7p"/>
    <property type="match status" value="1"/>
</dbReference>
<protein>
    <submittedName>
        <fullName evidence="5">Ribosomal RNA-processing protein 7-domain-containing protein</fullName>
    </submittedName>
</protein>
<keyword evidence="2" id="KW-0175">Coiled coil</keyword>
<reference evidence="5" key="2">
    <citation type="submission" date="2023-05" db="EMBL/GenBank/DDBJ databases">
        <authorList>
            <consortium name="Lawrence Berkeley National Laboratory"/>
            <person name="Steindorff A."/>
            <person name="Hensen N."/>
            <person name="Bonometti L."/>
            <person name="Westerberg I."/>
            <person name="Brannstrom I.O."/>
            <person name="Guillou S."/>
            <person name="Cros-Aarteil S."/>
            <person name="Calhoun S."/>
            <person name="Haridas S."/>
            <person name="Kuo A."/>
            <person name="Mondo S."/>
            <person name="Pangilinan J."/>
            <person name="Riley R."/>
            <person name="Labutti K."/>
            <person name="Andreopoulos B."/>
            <person name="Lipzen A."/>
            <person name="Chen C."/>
            <person name="Yanf M."/>
            <person name="Daum C."/>
            <person name="Ng V."/>
            <person name="Clum A."/>
            <person name="Ohm R."/>
            <person name="Martin F."/>
            <person name="Silar P."/>
            <person name="Natvig D."/>
            <person name="Lalanne C."/>
            <person name="Gautier V."/>
            <person name="Ament-Velasquez S.L."/>
            <person name="Kruys A."/>
            <person name="Hutchinson M.I."/>
            <person name="Powell A.J."/>
            <person name="Barry K."/>
            <person name="Miller A.N."/>
            <person name="Grigoriev I.V."/>
            <person name="Debuchy R."/>
            <person name="Gladieux P."/>
            <person name="Thoren M.H."/>
            <person name="Johannesson H."/>
        </authorList>
    </citation>
    <scope>NUCLEOTIDE SEQUENCE</scope>
    <source>
        <strain evidence="5">PSN293</strain>
    </source>
</reference>
<evidence type="ECO:0000259" key="4">
    <source>
        <dbReference type="Pfam" id="PF17799"/>
    </source>
</evidence>
<organism evidence="5 6">
    <name type="scientific">Rhypophila decipiens</name>
    <dbReference type="NCBI Taxonomy" id="261697"/>
    <lineage>
        <taxon>Eukaryota</taxon>
        <taxon>Fungi</taxon>
        <taxon>Dikarya</taxon>
        <taxon>Ascomycota</taxon>
        <taxon>Pezizomycotina</taxon>
        <taxon>Sordariomycetes</taxon>
        <taxon>Sordariomycetidae</taxon>
        <taxon>Sordariales</taxon>
        <taxon>Naviculisporaceae</taxon>
        <taxon>Rhypophila</taxon>
    </lineage>
</organism>
<dbReference type="Gene3D" id="6.10.250.1770">
    <property type="match status" value="1"/>
</dbReference>
<evidence type="ECO:0000256" key="1">
    <source>
        <dbReference type="ARBA" id="ARBA00006110"/>
    </source>
</evidence>
<sequence length="319" mass="35941">MSPIPATIGDFSILPVTIPPLPSFPKSAVHYIYVRRNVPKVPTADDSRRLFLTNIPVDSTELHLRSLFASLVGAGRFESVTFSDERSQDSESAADAAPLHAVRLLAAHGNKKRKRDDAEAAAERAREEEAAALPKTWTRTLHLTGSTAVVQLADKKSLEQVLKAIAKVHKNKKYPSWPSPENVPKLGSTWLKAHNVLSYPSKDTIQTAIDNFSTMFAKREQEAAEIAKRLRNEPDEDGFVTVTKGASRTTPASRIEAEEARKKMLERQEKKKLELANFYAFQIRERKKEEQAELLKKIEEDRQKVFEMRAKRGRFVPES</sequence>
<reference evidence="5" key="1">
    <citation type="journal article" date="2023" name="Mol. Phylogenet. Evol.">
        <title>Genome-scale phylogeny and comparative genomics of the fungal order Sordariales.</title>
        <authorList>
            <person name="Hensen N."/>
            <person name="Bonometti L."/>
            <person name="Westerberg I."/>
            <person name="Brannstrom I.O."/>
            <person name="Guillou S."/>
            <person name="Cros-Aarteil S."/>
            <person name="Calhoun S."/>
            <person name="Haridas S."/>
            <person name="Kuo A."/>
            <person name="Mondo S."/>
            <person name="Pangilinan J."/>
            <person name="Riley R."/>
            <person name="LaButti K."/>
            <person name="Andreopoulos B."/>
            <person name="Lipzen A."/>
            <person name="Chen C."/>
            <person name="Yan M."/>
            <person name="Daum C."/>
            <person name="Ng V."/>
            <person name="Clum A."/>
            <person name="Steindorff A."/>
            <person name="Ohm R.A."/>
            <person name="Martin F."/>
            <person name="Silar P."/>
            <person name="Natvig D.O."/>
            <person name="Lalanne C."/>
            <person name="Gautier V."/>
            <person name="Ament-Velasquez S.L."/>
            <person name="Kruys A."/>
            <person name="Hutchinson M.I."/>
            <person name="Powell A.J."/>
            <person name="Barry K."/>
            <person name="Miller A.N."/>
            <person name="Grigoriev I.V."/>
            <person name="Debuchy R."/>
            <person name="Gladieux P."/>
            <person name="Hiltunen Thoren M."/>
            <person name="Johannesson H."/>
        </authorList>
    </citation>
    <scope>NUCLEOTIDE SEQUENCE</scope>
    <source>
        <strain evidence="5">PSN293</strain>
    </source>
</reference>
<comment type="similarity">
    <text evidence="1">Belongs to the RRP7 family.</text>
</comment>
<feature type="domain" description="Ribosomal RNA-processing protein 7 C-terminal" evidence="3">
    <location>
        <begin position="198"/>
        <end position="317"/>
    </location>
</feature>
<dbReference type="InterPro" id="IPR040447">
    <property type="entry name" value="RRM_Rrp7"/>
</dbReference>
<feature type="domain" description="Rrp7 RRM-like N-terminal" evidence="4">
    <location>
        <begin position="10"/>
        <end position="193"/>
    </location>
</feature>
<gene>
    <name evidence="5" type="ORF">QBC37DRAFT_368137</name>
</gene>
<dbReference type="GO" id="GO:0032545">
    <property type="term" value="C:CURI complex"/>
    <property type="evidence" value="ECO:0007669"/>
    <property type="project" value="TreeGrafter"/>
</dbReference>
<evidence type="ECO:0000259" key="3">
    <source>
        <dbReference type="Pfam" id="PF12923"/>
    </source>
</evidence>
<evidence type="ECO:0000313" key="6">
    <source>
        <dbReference type="Proteomes" id="UP001301769"/>
    </source>
</evidence>
<dbReference type="Pfam" id="PF17799">
    <property type="entry name" value="RRM_Rrp7"/>
    <property type="match status" value="1"/>
</dbReference>